<reference evidence="1 2" key="1">
    <citation type="journal article" date="2012" name="Int. J. Syst. Evol. Microbiol.">
        <title>Shewanella dokdonensis sp. nov., isolated from seawater.</title>
        <authorList>
            <person name="Sung H.R."/>
            <person name="Yoon J.H."/>
            <person name="Ghim S.Y."/>
        </authorList>
    </citation>
    <scope>NUCLEOTIDE SEQUENCE [LARGE SCALE GENOMIC DNA]</scope>
    <source>
        <strain evidence="1 2">DSM 23626</strain>
    </source>
</reference>
<protein>
    <recommendedName>
        <fullName evidence="3">Type III secretion system (T3SS) negative regulator GrlR</fullName>
    </recommendedName>
</protein>
<proteinExistence type="predicted"/>
<keyword evidence="2" id="KW-1185">Reference proteome</keyword>
<dbReference type="Gene3D" id="2.40.128.380">
    <property type="entry name" value="T3SS negative regulator GrlR"/>
    <property type="match status" value="1"/>
</dbReference>
<accession>A0ABX8DFU3</accession>
<gene>
    <name evidence="1" type="ORF">KHX94_19885</name>
</gene>
<dbReference type="InterPro" id="IPR032417">
    <property type="entry name" value="GrlR"/>
</dbReference>
<dbReference type="InterPro" id="IPR043019">
    <property type="entry name" value="GrlR_sf"/>
</dbReference>
<evidence type="ECO:0000313" key="1">
    <source>
        <dbReference type="EMBL" id="QVK23255.1"/>
    </source>
</evidence>
<dbReference type="Proteomes" id="UP000676428">
    <property type="component" value="Chromosome"/>
</dbReference>
<evidence type="ECO:0008006" key="3">
    <source>
        <dbReference type="Google" id="ProtNLM"/>
    </source>
</evidence>
<dbReference type="RefSeq" id="WP_213681895.1">
    <property type="nucleotide sequence ID" value="NZ_CP074572.1"/>
</dbReference>
<dbReference type="EMBL" id="CP074572">
    <property type="protein sequence ID" value="QVK23255.1"/>
    <property type="molecule type" value="Genomic_DNA"/>
</dbReference>
<name>A0ABX8DFU3_9GAMM</name>
<organism evidence="1 2">
    <name type="scientific">Shewanella dokdonensis</name>
    <dbReference type="NCBI Taxonomy" id="712036"/>
    <lineage>
        <taxon>Bacteria</taxon>
        <taxon>Pseudomonadati</taxon>
        <taxon>Pseudomonadota</taxon>
        <taxon>Gammaproteobacteria</taxon>
        <taxon>Alteromonadales</taxon>
        <taxon>Shewanellaceae</taxon>
        <taxon>Shewanella</taxon>
    </lineage>
</organism>
<evidence type="ECO:0000313" key="2">
    <source>
        <dbReference type="Proteomes" id="UP000676428"/>
    </source>
</evidence>
<sequence>MKDGIYHVVFSSNVGALGEGIAVFNGEGVNGGDYGYVYTGTINYHESNFVSRLTIKRWNSSTQSIFGNLPEFQLELNGHQTESAEFIAEGNVIGQPSFRITIKGRYLSKLA</sequence>
<dbReference type="Pfam" id="PF16518">
    <property type="entry name" value="GrlR"/>
    <property type="match status" value="1"/>
</dbReference>